<accession>F8NQY2</accession>
<dbReference type="HOGENOM" id="CLU_1489863_0_0_1"/>
<dbReference type="OrthoDB" id="2791787at2759"/>
<keyword evidence="1" id="KW-0812">Transmembrane</keyword>
<dbReference type="GeneID" id="18818670"/>
<protein>
    <submittedName>
        <fullName evidence="2">Uncharacterized protein</fullName>
    </submittedName>
</protein>
<feature type="transmembrane region" description="Helical" evidence="1">
    <location>
        <begin position="137"/>
        <end position="161"/>
    </location>
</feature>
<dbReference type="RefSeq" id="XP_007316858.1">
    <property type="nucleotide sequence ID" value="XM_007316796.1"/>
</dbReference>
<evidence type="ECO:0000256" key="1">
    <source>
        <dbReference type="SAM" id="Phobius"/>
    </source>
</evidence>
<evidence type="ECO:0000313" key="2">
    <source>
        <dbReference type="EMBL" id="EGO26685.1"/>
    </source>
</evidence>
<name>F8NQY2_SERL9</name>
<keyword evidence="1" id="KW-0472">Membrane</keyword>
<organism>
    <name type="scientific">Serpula lacrymans var. lacrymans (strain S7.9)</name>
    <name type="common">Dry rot fungus</name>
    <dbReference type="NCBI Taxonomy" id="578457"/>
    <lineage>
        <taxon>Eukaryota</taxon>
        <taxon>Fungi</taxon>
        <taxon>Dikarya</taxon>
        <taxon>Basidiomycota</taxon>
        <taxon>Agaricomycotina</taxon>
        <taxon>Agaricomycetes</taxon>
        <taxon>Agaricomycetidae</taxon>
        <taxon>Boletales</taxon>
        <taxon>Coniophorineae</taxon>
        <taxon>Serpulaceae</taxon>
        <taxon>Serpula</taxon>
    </lineage>
</organism>
<sequence>MSLDYKQVKFDIPIASYRDCTSFKPDLPPDYYYLGPVATSDSVADQNGLIVKALDASALADVVGWKKVGPNNEPEPPPPFSTWRGTAPEGYIVVGDFFVTGNSEPTPEQTKGIKAIRKDLVHELRVQRMIWEGRQPWSVVTLWDVVAVPLLFITTGAFASVPDRSADDTNLAVLRFNVNQV</sequence>
<dbReference type="KEGG" id="sla:SERLADRAFT_463983"/>
<dbReference type="AlphaFoldDB" id="F8NQY2"/>
<gene>
    <name evidence="2" type="ORF">SERLADRAFT_463983</name>
</gene>
<proteinExistence type="predicted"/>
<reference evidence="2" key="1">
    <citation type="submission" date="2011-04" db="EMBL/GenBank/DDBJ databases">
        <title>Evolution of plant cell wall degrading machinery underlies the functional diversity of forest fungi.</title>
        <authorList>
            <consortium name="US DOE Joint Genome Institute (JGI-PGF)"/>
            <person name="Eastwood D.C."/>
            <person name="Floudas D."/>
            <person name="Binder M."/>
            <person name="Majcherczyk A."/>
            <person name="Schneider P."/>
            <person name="Aerts A."/>
            <person name="Asiegbu F.O."/>
            <person name="Baker S.E."/>
            <person name="Barry K."/>
            <person name="Bendiksby M."/>
            <person name="Blumentritt M."/>
            <person name="Coutinho P.M."/>
            <person name="Cullen D."/>
            <person name="Cullen D."/>
            <person name="Gathman A."/>
            <person name="Goodell B."/>
            <person name="Henrissat B."/>
            <person name="Ihrmark K."/>
            <person name="Kauserud H."/>
            <person name="Kohler A."/>
            <person name="LaButti K."/>
            <person name="Lapidus A."/>
            <person name="Lavin J.L."/>
            <person name="Lee Y.-H."/>
            <person name="Lindquist E."/>
            <person name="Lilly W."/>
            <person name="Lucas S."/>
            <person name="Morin E."/>
            <person name="Murat C."/>
            <person name="Oguiza J.A."/>
            <person name="Park J."/>
            <person name="Pisabarro A.G."/>
            <person name="Riley R."/>
            <person name="Rosling A."/>
            <person name="Salamov A."/>
            <person name="Schmidt O."/>
            <person name="Schmutz J."/>
            <person name="Skrede I."/>
            <person name="Stenlid J."/>
            <person name="Wiebenga A."/>
            <person name="Xie X."/>
            <person name="Kues U."/>
            <person name="Hibbett D.S."/>
            <person name="Hoffmeister D."/>
            <person name="Hogberg N."/>
            <person name="Martin F."/>
            <person name="Grigoriev I.V."/>
            <person name="Watkinson S.C."/>
        </authorList>
    </citation>
    <scope>NUCLEOTIDE SEQUENCE</scope>
    <source>
        <strain evidence="2">S7.9</strain>
    </source>
</reference>
<keyword evidence="1" id="KW-1133">Transmembrane helix</keyword>
<dbReference type="EMBL" id="GL945432">
    <property type="protein sequence ID" value="EGO26685.1"/>
    <property type="molecule type" value="Genomic_DNA"/>
</dbReference>
<dbReference type="Proteomes" id="UP000008064">
    <property type="component" value="Unassembled WGS sequence"/>
</dbReference>